<keyword evidence="3" id="KW-0547">Nucleotide-binding</keyword>
<dbReference type="EMBL" id="ASPP01005499">
    <property type="protein sequence ID" value="ETO30400.1"/>
    <property type="molecule type" value="Genomic_DNA"/>
</dbReference>
<keyword evidence="3" id="KW-0347">Helicase</keyword>
<comment type="caution">
    <text evidence="3">The sequence shown here is derived from an EMBL/GenBank/DDBJ whole genome shotgun (WGS) entry which is preliminary data.</text>
</comment>
<accession>X6NVT1</accession>
<name>X6NVT1_RETFI</name>
<reference evidence="3 4" key="1">
    <citation type="journal article" date="2013" name="Curr. Biol.">
        <title>The Genome of the Foraminiferan Reticulomyxa filosa.</title>
        <authorList>
            <person name="Glockner G."/>
            <person name="Hulsmann N."/>
            <person name="Schleicher M."/>
            <person name="Noegel A.A."/>
            <person name="Eichinger L."/>
            <person name="Gallinger C."/>
            <person name="Pawlowski J."/>
            <person name="Sierra R."/>
            <person name="Euteneuer U."/>
            <person name="Pillet L."/>
            <person name="Moustafa A."/>
            <person name="Platzer M."/>
            <person name="Groth M."/>
            <person name="Szafranski K."/>
            <person name="Schliwa M."/>
        </authorList>
    </citation>
    <scope>NUCLEOTIDE SEQUENCE [LARGE SCALE GENOMIC DNA]</scope>
</reference>
<dbReference type="InterPro" id="IPR011545">
    <property type="entry name" value="DEAD/DEAH_box_helicase_dom"/>
</dbReference>
<dbReference type="OrthoDB" id="18781at2759"/>
<dbReference type="AlphaFoldDB" id="X6NVT1"/>
<gene>
    <name evidence="3" type="ORF">RFI_06718</name>
</gene>
<keyword evidence="3" id="KW-0067">ATP-binding</keyword>
<keyword evidence="3" id="KW-0378">Hydrolase</keyword>
<dbReference type="Proteomes" id="UP000023152">
    <property type="component" value="Unassembled WGS sequence"/>
</dbReference>
<dbReference type="GO" id="GO:0005634">
    <property type="term" value="C:nucleus"/>
    <property type="evidence" value="ECO:0007669"/>
    <property type="project" value="TreeGrafter"/>
</dbReference>
<evidence type="ECO:0000259" key="2">
    <source>
        <dbReference type="PROSITE" id="PS51192"/>
    </source>
</evidence>
<dbReference type="InterPro" id="IPR027417">
    <property type="entry name" value="P-loop_NTPase"/>
</dbReference>
<dbReference type="SUPFAM" id="SSF52540">
    <property type="entry name" value="P-loop containing nucleoside triphosphate hydrolases"/>
    <property type="match status" value="1"/>
</dbReference>
<dbReference type="Pfam" id="PF00270">
    <property type="entry name" value="DEAD"/>
    <property type="match status" value="1"/>
</dbReference>
<feature type="compositionally biased region" description="Basic and acidic residues" evidence="1">
    <location>
        <begin position="121"/>
        <end position="145"/>
    </location>
</feature>
<dbReference type="Gene3D" id="3.40.50.300">
    <property type="entry name" value="P-loop containing nucleotide triphosphate hydrolases"/>
    <property type="match status" value="1"/>
</dbReference>
<feature type="domain" description="Helicase ATP-binding" evidence="2">
    <location>
        <begin position="283"/>
        <end position="349"/>
    </location>
</feature>
<keyword evidence="4" id="KW-1185">Reference proteome</keyword>
<dbReference type="GO" id="GO:0043138">
    <property type="term" value="F:3'-5' DNA helicase activity"/>
    <property type="evidence" value="ECO:0007669"/>
    <property type="project" value="TreeGrafter"/>
</dbReference>
<organism evidence="3 4">
    <name type="scientific">Reticulomyxa filosa</name>
    <dbReference type="NCBI Taxonomy" id="46433"/>
    <lineage>
        <taxon>Eukaryota</taxon>
        <taxon>Sar</taxon>
        <taxon>Rhizaria</taxon>
        <taxon>Retaria</taxon>
        <taxon>Foraminifera</taxon>
        <taxon>Monothalamids</taxon>
        <taxon>Reticulomyxidae</taxon>
        <taxon>Reticulomyxa</taxon>
    </lineage>
</organism>
<evidence type="ECO:0000313" key="4">
    <source>
        <dbReference type="Proteomes" id="UP000023152"/>
    </source>
</evidence>
<dbReference type="InterPro" id="IPR014001">
    <property type="entry name" value="Helicase_ATP-bd"/>
</dbReference>
<dbReference type="GO" id="GO:0003676">
    <property type="term" value="F:nucleic acid binding"/>
    <property type="evidence" value="ECO:0007669"/>
    <property type="project" value="InterPro"/>
</dbReference>
<evidence type="ECO:0000313" key="3">
    <source>
        <dbReference type="EMBL" id="ETO30400.1"/>
    </source>
</evidence>
<dbReference type="GO" id="GO:0006289">
    <property type="term" value="P:nucleotide-excision repair"/>
    <property type="evidence" value="ECO:0007669"/>
    <property type="project" value="TreeGrafter"/>
</dbReference>
<dbReference type="PANTHER" id="PTHR47957">
    <property type="entry name" value="ATP-DEPENDENT HELICASE HRQ1"/>
    <property type="match status" value="1"/>
</dbReference>
<dbReference type="GO" id="GO:0005524">
    <property type="term" value="F:ATP binding"/>
    <property type="evidence" value="ECO:0007669"/>
    <property type="project" value="InterPro"/>
</dbReference>
<dbReference type="GO" id="GO:0036297">
    <property type="term" value="P:interstrand cross-link repair"/>
    <property type="evidence" value="ECO:0007669"/>
    <property type="project" value="TreeGrafter"/>
</dbReference>
<evidence type="ECO:0000256" key="1">
    <source>
        <dbReference type="SAM" id="MobiDB-lite"/>
    </source>
</evidence>
<sequence length="349" mass="40263">MDEQSKKVICFDDESIASLESKFASVLVISSLLQKRNVPLTLATLKHQVQQMCKDKEKGVLELSDMECFVSILPKVCTLKTIQTLEKSETVLHFKSSITPTSIGKLITQFRKKIALYHEKAKQKDDKDKENEKENENDKEKEIGSKNKRKYPFSQDEKDESEIYSEKKRSRKFVVEIPIQKMEEVEASTQNKKQEKLITKEEMKDFKIEDFVKECEKFKFYKKGCIANYYMIPSKSPEFEDLDALLSTTTPTATQIPLQLKNALYQWKRIDTRRLYKHQCKAIASIFQGLHCIIATTTSSGKSLCYCIPALSHIIRTNLSSKVLLLFPTKALAQDQLKSLRELIHLTGR</sequence>
<dbReference type="PANTHER" id="PTHR47957:SF3">
    <property type="entry name" value="ATP-DEPENDENT HELICASE HRQ1"/>
    <property type="match status" value="1"/>
</dbReference>
<dbReference type="PROSITE" id="PS51192">
    <property type="entry name" value="HELICASE_ATP_BIND_1"/>
    <property type="match status" value="1"/>
</dbReference>
<protein>
    <submittedName>
        <fullName evidence="3">DEAD/DEAH box helicase</fullName>
    </submittedName>
</protein>
<proteinExistence type="predicted"/>
<feature type="region of interest" description="Disordered" evidence="1">
    <location>
        <begin position="121"/>
        <end position="164"/>
    </location>
</feature>